<sequence>MLKLFVIWFTASFPTNCRITAITWSHSSDKSACSLAPSRLLISSTITTCLPRCLSPRFFWSFFMLLFTSLSSILALSKHLLLQLILVLFTTILVVDIATSLS</sequence>
<accession>A0A1R1X4F3</accession>
<organism evidence="2 3">
    <name type="scientific">Smittium culicis</name>
    <dbReference type="NCBI Taxonomy" id="133412"/>
    <lineage>
        <taxon>Eukaryota</taxon>
        <taxon>Fungi</taxon>
        <taxon>Fungi incertae sedis</taxon>
        <taxon>Zoopagomycota</taxon>
        <taxon>Kickxellomycotina</taxon>
        <taxon>Harpellomycetes</taxon>
        <taxon>Harpellales</taxon>
        <taxon>Legeriomycetaceae</taxon>
        <taxon>Smittium</taxon>
    </lineage>
</organism>
<evidence type="ECO:0000313" key="3">
    <source>
        <dbReference type="Proteomes" id="UP000187283"/>
    </source>
</evidence>
<keyword evidence="1" id="KW-1133">Transmembrane helix</keyword>
<keyword evidence="1" id="KW-0812">Transmembrane</keyword>
<comment type="caution">
    <text evidence="2">The sequence shown here is derived from an EMBL/GenBank/DDBJ whole genome shotgun (WGS) entry which is preliminary data.</text>
</comment>
<name>A0A1R1X4F3_9FUNG</name>
<feature type="transmembrane region" description="Helical" evidence="1">
    <location>
        <begin position="81"/>
        <end position="101"/>
    </location>
</feature>
<dbReference type="EMBL" id="LSSN01005424">
    <property type="protein sequence ID" value="OMJ09511.1"/>
    <property type="molecule type" value="Genomic_DNA"/>
</dbReference>
<gene>
    <name evidence="2" type="ORF">AYI70_g10890</name>
</gene>
<proteinExistence type="predicted"/>
<dbReference type="AlphaFoldDB" id="A0A1R1X4F3"/>
<keyword evidence="1" id="KW-0472">Membrane</keyword>
<evidence type="ECO:0000256" key="1">
    <source>
        <dbReference type="SAM" id="Phobius"/>
    </source>
</evidence>
<dbReference type="Proteomes" id="UP000187283">
    <property type="component" value="Unassembled WGS sequence"/>
</dbReference>
<protein>
    <submittedName>
        <fullName evidence="2">Uncharacterized protein</fullName>
    </submittedName>
</protein>
<keyword evidence="3" id="KW-1185">Reference proteome</keyword>
<feature type="transmembrane region" description="Helical" evidence="1">
    <location>
        <begin position="58"/>
        <end position="76"/>
    </location>
</feature>
<evidence type="ECO:0000313" key="2">
    <source>
        <dbReference type="EMBL" id="OMJ09511.1"/>
    </source>
</evidence>
<reference evidence="2 3" key="1">
    <citation type="submission" date="2017-01" db="EMBL/GenBank/DDBJ databases">
        <authorList>
            <person name="Mah S.A."/>
            <person name="Swanson W.J."/>
            <person name="Moy G.W."/>
            <person name="Vacquier V.D."/>
        </authorList>
    </citation>
    <scope>NUCLEOTIDE SEQUENCE [LARGE SCALE GENOMIC DNA]</scope>
    <source>
        <strain evidence="2 3">GSMNP</strain>
    </source>
</reference>